<evidence type="ECO:0000313" key="1">
    <source>
        <dbReference type="EMBL" id="KAH6927046.1"/>
    </source>
</evidence>
<dbReference type="Proteomes" id="UP000821845">
    <property type="component" value="Chromosome 7"/>
</dbReference>
<gene>
    <name evidence="1" type="ORF">HPB50_025361</name>
</gene>
<dbReference type="EMBL" id="CM023487">
    <property type="protein sequence ID" value="KAH6927046.1"/>
    <property type="molecule type" value="Genomic_DNA"/>
</dbReference>
<name>A0ACB7RWF1_HYAAI</name>
<evidence type="ECO:0000313" key="2">
    <source>
        <dbReference type="Proteomes" id="UP000821845"/>
    </source>
</evidence>
<comment type="caution">
    <text evidence="1">The sequence shown here is derived from an EMBL/GenBank/DDBJ whole genome shotgun (WGS) entry which is preliminary data.</text>
</comment>
<organism evidence="1 2">
    <name type="scientific">Hyalomma asiaticum</name>
    <name type="common">Tick</name>
    <dbReference type="NCBI Taxonomy" id="266040"/>
    <lineage>
        <taxon>Eukaryota</taxon>
        <taxon>Metazoa</taxon>
        <taxon>Ecdysozoa</taxon>
        <taxon>Arthropoda</taxon>
        <taxon>Chelicerata</taxon>
        <taxon>Arachnida</taxon>
        <taxon>Acari</taxon>
        <taxon>Parasitiformes</taxon>
        <taxon>Ixodida</taxon>
        <taxon>Ixodoidea</taxon>
        <taxon>Ixodidae</taxon>
        <taxon>Hyalomminae</taxon>
        <taxon>Hyalomma</taxon>
    </lineage>
</organism>
<reference evidence="1" key="1">
    <citation type="submission" date="2020-05" db="EMBL/GenBank/DDBJ databases">
        <title>Large-scale comparative analyses of tick genomes elucidate their genetic diversity and vector capacities.</title>
        <authorList>
            <person name="Jia N."/>
            <person name="Wang J."/>
            <person name="Shi W."/>
            <person name="Du L."/>
            <person name="Sun Y."/>
            <person name="Zhan W."/>
            <person name="Jiang J."/>
            <person name="Wang Q."/>
            <person name="Zhang B."/>
            <person name="Ji P."/>
            <person name="Sakyi L.B."/>
            <person name="Cui X."/>
            <person name="Yuan T."/>
            <person name="Jiang B."/>
            <person name="Yang W."/>
            <person name="Lam T.T.-Y."/>
            <person name="Chang Q."/>
            <person name="Ding S."/>
            <person name="Wang X."/>
            <person name="Zhu J."/>
            <person name="Ruan X."/>
            <person name="Zhao L."/>
            <person name="Wei J."/>
            <person name="Que T."/>
            <person name="Du C."/>
            <person name="Cheng J."/>
            <person name="Dai P."/>
            <person name="Han X."/>
            <person name="Huang E."/>
            <person name="Gao Y."/>
            <person name="Liu J."/>
            <person name="Shao H."/>
            <person name="Ye R."/>
            <person name="Li L."/>
            <person name="Wei W."/>
            <person name="Wang X."/>
            <person name="Wang C."/>
            <person name="Yang T."/>
            <person name="Huo Q."/>
            <person name="Li W."/>
            <person name="Guo W."/>
            <person name="Chen H."/>
            <person name="Zhou L."/>
            <person name="Ni X."/>
            <person name="Tian J."/>
            <person name="Zhou Y."/>
            <person name="Sheng Y."/>
            <person name="Liu T."/>
            <person name="Pan Y."/>
            <person name="Xia L."/>
            <person name="Li J."/>
            <person name="Zhao F."/>
            <person name="Cao W."/>
        </authorList>
    </citation>
    <scope>NUCLEOTIDE SEQUENCE</scope>
    <source>
        <strain evidence="1">Hyas-2018</strain>
    </source>
</reference>
<proteinExistence type="predicted"/>
<keyword evidence="2" id="KW-1185">Reference proteome</keyword>
<sequence>MLGWWNVGRHGVGLRASLESNRLPEHVVRTPRPRSVFSASTASVPIALLPYVIGGHYQKTAPASIPVKKSFPLPNRTARFDSPKIAFSANGFASVRGTKGSTIHASGDLKSPLVNVEAQKTATLRGRRSIEEDPLVVEEAMELVQDLDTDECMLRLSCEISADPPRYGSYGELVAAFISGVGAVGSESAFEDFERAYAQGRSNGVAGCSERYPSCYFDLQGLVALVEPPEAVDVRNSN</sequence>
<accession>A0ACB7RWF1</accession>
<protein>
    <submittedName>
        <fullName evidence="1">Uncharacterized protein</fullName>
    </submittedName>
</protein>